<accession>A0ABY2E997</accession>
<dbReference type="InterPro" id="IPR014922">
    <property type="entry name" value="YdhG-like"/>
</dbReference>
<dbReference type="Pfam" id="PF08818">
    <property type="entry name" value="DUF1801"/>
    <property type="match status" value="1"/>
</dbReference>
<reference evidence="2 3" key="1">
    <citation type="submission" date="2019-03" db="EMBL/GenBank/DDBJ databases">
        <title>Genomic features of bacteria from cold environments.</title>
        <authorList>
            <person name="Shen L."/>
        </authorList>
    </citation>
    <scope>NUCLEOTIDE SEQUENCE [LARGE SCALE GENOMIC DNA]</scope>
    <source>
        <strain evidence="3">T3246-1</strain>
    </source>
</reference>
<sequence length="136" mass="14706">MAELKTRPGAGDVHAFIASIPDQVRRADAERLVGLMRSASGAEPVLWGPSIVGFGDRHLVYESGREIDWFEIGFSPRKAASTLYLDGAVNSTDLLAELGPHSTGKGCLYVKRLADVDVEVLRTLVERAVAEARGQE</sequence>
<dbReference type="RefSeq" id="WP_133105988.1">
    <property type="nucleotide sequence ID" value="NZ_SMNA01000001.1"/>
</dbReference>
<gene>
    <name evidence="2" type="ORF">EXU48_02590</name>
</gene>
<dbReference type="Proteomes" id="UP000504882">
    <property type="component" value="Unassembled WGS sequence"/>
</dbReference>
<organism evidence="2 3">
    <name type="scientific">Occultella glacieicola</name>
    <dbReference type="NCBI Taxonomy" id="2518684"/>
    <lineage>
        <taxon>Bacteria</taxon>
        <taxon>Bacillati</taxon>
        <taxon>Actinomycetota</taxon>
        <taxon>Actinomycetes</taxon>
        <taxon>Micrococcales</taxon>
        <taxon>Ruaniaceae</taxon>
        <taxon>Occultella</taxon>
    </lineage>
</organism>
<keyword evidence="3" id="KW-1185">Reference proteome</keyword>
<proteinExistence type="predicted"/>
<feature type="domain" description="YdhG-like" evidence="1">
    <location>
        <begin position="25"/>
        <end position="129"/>
    </location>
</feature>
<comment type="caution">
    <text evidence="2">The sequence shown here is derived from an EMBL/GenBank/DDBJ whole genome shotgun (WGS) entry which is preliminary data.</text>
</comment>
<protein>
    <submittedName>
        <fullName evidence="2">DUF1801 domain-containing protein</fullName>
    </submittedName>
</protein>
<dbReference type="EMBL" id="SMNA01000001">
    <property type="protein sequence ID" value="TDE99086.1"/>
    <property type="molecule type" value="Genomic_DNA"/>
</dbReference>
<evidence type="ECO:0000259" key="1">
    <source>
        <dbReference type="Pfam" id="PF08818"/>
    </source>
</evidence>
<name>A0ABY2E997_9MICO</name>
<evidence type="ECO:0000313" key="2">
    <source>
        <dbReference type="EMBL" id="TDE99086.1"/>
    </source>
</evidence>
<evidence type="ECO:0000313" key="3">
    <source>
        <dbReference type="Proteomes" id="UP000504882"/>
    </source>
</evidence>